<dbReference type="Pfam" id="PF25675">
    <property type="entry name" value="Phage_nozzle"/>
    <property type="match status" value="1"/>
</dbReference>
<dbReference type="InterPro" id="IPR058003">
    <property type="entry name" value="Phage_gp12"/>
</dbReference>
<reference evidence="1 2" key="1">
    <citation type="submission" date="2024-06" db="EMBL/GenBank/DDBJ databases">
        <title>Genomic Encyclopedia of Type Strains, Phase IV (KMG-IV): sequencing the most valuable type-strain genomes for metagenomic binning, comparative biology and taxonomic classification.</title>
        <authorList>
            <person name="Goeker M."/>
        </authorList>
    </citation>
    <scope>NUCLEOTIDE SEQUENCE [LARGE SCALE GENOMIC DNA]</scope>
    <source>
        <strain evidence="1 2">DSM 28102</strain>
    </source>
</reference>
<accession>A0ABV2IDX8</accession>
<evidence type="ECO:0008006" key="3">
    <source>
        <dbReference type="Google" id="ProtNLM"/>
    </source>
</evidence>
<sequence length="778" mass="86352">MPVISGSIPNLVNGVSQQPFALRLASQAEEQINGYSSIVDGLAKRPPTLHSAKLQADLTDNSYLHIINRDANERYVVVTGEGDLKVFDLAGNAQTVSFPDGKDYLASTDLSMITIADYTFVVNKSMSVAMAEETAPERPPEGMVFVRQGNYQTTYRVFVDETKVAEYTTDKLEASTIATDHIAAQLQQQFAENADFNVSRSGSTLHIYRKDSGSFKLRTEDGIADAGMVAITGSVQSFTSLPAKAISGYMAEVTGAQGNQYDNFYVQYQGSNMDGVWQEIAKPGRKVALDAATMPHVLVREADGSFTFRKAEWEKCESGDEDTAPEPSFVGGKISDIFFYRNRLGFISDENVVFSRSADFFNFWRSSATGLLDTDPIDVAVSHVKVSLLRHAIPFNETLILFSDRTQFVLGAGDILTPDTVSIAQATEFDASASCRPVGAGSFLYFTTSRGGFSSVREYYVTGDANNKDANDVTAHVPQYIRGGIAKLSASTTEDIIVALSDTCRNEIYTYKYFYTGQEKAQSSWSRWTFPEQDKILNCDFIDNSLWLLIKRPDGLYLEQMKIEADRRAGALPFDIHLDRRVSEQQCLDISYDPASRKSTIKLPYEEDGKLQFVTVGDGGPRPKGYLIDPERPSADAVRVPGDYRGVSFCVGRVYELRYVFSPLMIRDNAPGGGQIANTEGRLQIRRVLVNYNRSGYFRIEVTPYRRSTYTYVFSGRVIGSGKNVWGEPVVDTGSFKFPVMSNNMQVKIEVINDTPLPTHLLNADWEALYSVRTQRIA</sequence>
<evidence type="ECO:0000313" key="1">
    <source>
        <dbReference type="EMBL" id="MET3601123.1"/>
    </source>
</evidence>
<dbReference type="EMBL" id="JBEPLY010000011">
    <property type="protein sequence ID" value="MET3601123.1"/>
    <property type="molecule type" value="Genomic_DNA"/>
</dbReference>
<dbReference type="Proteomes" id="UP001549164">
    <property type="component" value="Unassembled WGS sequence"/>
</dbReference>
<comment type="caution">
    <text evidence="1">The sequence shown here is derived from an EMBL/GenBank/DDBJ whole genome shotgun (WGS) entry which is preliminary data.</text>
</comment>
<name>A0ABV2IDX8_9HYPH</name>
<proteinExistence type="predicted"/>
<gene>
    <name evidence="1" type="ORF">ABID12_003074</name>
</gene>
<organism evidence="1 2">
    <name type="scientific">Martelella mangrovi</name>
    <dbReference type="NCBI Taxonomy" id="1397477"/>
    <lineage>
        <taxon>Bacteria</taxon>
        <taxon>Pseudomonadati</taxon>
        <taxon>Pseudomonadota</taxon>
        <taxon>Alphaproteobacteria</taxon>
        <taxon>Hyphomicrobiales</taxon>
        <taxon>Aurantimonadaceae</taxon>
        <taxon>Martelella</taxon>
    </lineage>
</organism>
<dbReference type="RefSeq" id="WP_354434974.1">
    <property type="nucleotide sequence ID" value="NZ_JBEPLY010000011.1"/>
</dbReference>
<evidence type="ECO:0000313" key="2">
    <source>
        <dbReference type="Proteomes" id="UP001549164"/>
    </source>
</evidence>
<keyword evidence="2" id="KW-1185">Reference proteome</keyword>
<protein>
    <recommendedName>
        <fullName evidence="3">Tail tubular protein B</fullName>
    </recommendedName>
</protein>